<evidence type="ECO:0000313" key="10">
    <source>
        <dbReference type="Ensembl" id="ENSGMOP00000005400.2"/>
    </source>
</evidence>
<organism evidence="10 11">
    <name type="scientific">Gadus morhua</name>
    <name type="common">Atlantic cod</name>
    <dbReference type="NCBI Taxonomy" id="8049"/>
    <lineage>
        <taxon>Eukaryota</taxon>
        <taxon>Metazoa</taxon>
        <taxon>Chordata</taxon>
        <taxon>Craniata</taxon>
        <taxon>Vertebrata</taxon>
        <taxon>Euteleostomi</taxon>
        <taxon>Actinopterygii</taxon>
        <taxon>Neopterygii</taxon>
        <taxon>Teleostei</taxon>
        <taxon>Neoteleostei</taxon>
        <taxon>Acanthomorphata</taxon>
        <taxon>Zeiogadaria</taxon>
        <taxon>Gadariae</taxon>
        <taxon>Gadiformes</taxon>
        <taxon>Gadoidei</taxon>
        <taxon>Gadidae</taxon>
        <taxon>Gadus</taxon>
    </lineage>
</organism>
<evidence type="ECO:0000256" key="3">
    <source>
        <dbReference type="ARBA" id="ARBA00022737"/>
    </source>
</evidence>
<dbReference type="PROSITE" id="PS00028">
    <property type="entry name" value="ZINC_FINGER_C2H2_1"/>
    <property type="match status" value="15"/>
</dbReference>
<feature type="domain" description="C2H2-type" evidence="9">
    <location>
        <begin position="467"/>
        <end position="494"/>
    </location>
</feature>
<feature type="domain" description="C2H2-type" evidence="9">
    <location>
        <begin position="611"/>
        <end position="638"/>
    </location>
</feature>
<feature type="compositionally biased region" description="Acidic residues" evidence="8">
    <location>
        <begin position="129"/>
        <end position="156"/>
    </location>
</feature>
<dbReference type="GeneTree" id="ENSGT00940000166708"/>
<feature type="domain" description="C2H2-type" evidence="9">
    <location>
        <begin position="221"/>
        <end position="248"/>
    </location>
</feature>
<feature type="region of interest" description="Disordered" evidence="8">
    <location>
        <begin position="67"/>
        <end position="87"/>
    </location>
</feature>
<feature type="domain" description="C2H2-type" evidence="9">
    <location>
        <begin position="191"/>
        <end position="219"/>
    </location>
</feature>
<dbReference type="PANTHER" id="PTHR24376:SF216">
    <property type="entry name" value="ZINC FINGER PROTEIN 420-LIKE"/>
    <property type="match status" value="1"/>
</dbReference>
<accession>A0A8C4Z1K2</accession>
<reference evidence="10" key="2">
    <citation type="submission" date="2025-09" db="UniProtKB">
        <authorList>
            <consortium name="Ensembl"/>
        </authorList>
    </citation>
    <scope>IDENTIFICATION</scope>
</reference>
<feature type="region of interest" description="Disordered" evidence="8">
    <location>
        <begin position="355"/>
        <end position="377"/>
    </location>
</feature>
<evidence type="ECO:0000313" key="11">
    <source>
        <dbReference type="Proteomes" id="UP000694546"/>
    </source>
</evidence>
<feature type="compositionally biased region" description="Polar residues" evidence="8">
    <location>
        <begin position="74"/>
        <end position="87"/>
    </location>
</feature>
<protein>
    <submittedName>
        <fullName evidence="10">Zinc finger protein 574</fullName>
    </submittedName>
</protein>
<evidence type="ECO:0000256" key="1">
    <source>
        <dbReference type="ARBA" id="ARBA00004123"/>
    </source>
</evidence>
<feature type="domain" description="C2H2-type" evidence="9">
    <location>
        <begin position="298"/>
        <end position="326"/>
    </location>
</feature>
<dbReference type="GO" id="GO:0008270">
    <property type="term" value="F:zinc ion binding"/>
    <property type="evidence" value="ECO:0007669"/>
    <property type="project" value="UniProtKB-KW"/>
</dbReference>
<dbReference type="GO" id="GO:0000977">
    <property type="term" value="F:RNA polymerase II transcription regulatory region sequence-specific DNA binding"/>
    <property type="evidence" value="ECO:0007669"/>
    <property type="project" value="TreeGrafter"/>
</dbReference>
<dbReference type="SMART" id="SM00355">
    <property type="entry name" value="ZnF_C2H2"/>
    <property type="match status" value="17"/>
</dbReference>
<feature type="region of interest" description="Disordered" evidence="8">
    <location>
        <begin position="117"/>
        <end position="184"/>
    </location>
</feature>
<dbReference type="GO" id="GO:0000981">
    <property type="term" value="F:DNA-binding transcription factor activity, RNA polymerase II-specific"/>
    <property type="evidence" value="ECO:0007669"/>
    <property type="project" value="TreeGrafter"/>
</dbReference>
<dbReference type="SUPFAM" id="SSF57667">
    <property type="entry name" value="beta-beta-alpha zinc fingers"/>
    <property type="match status" value="8"/>
</dbReference>
<feature type="region of interest" description="Disordered" evidence="8">
    <location>
        <begin position="265"/>
        <end position="290"/>
    </location>
</feature>
<keyword evidence="2" id="KW-0479">Metal-binding</keyword>
<keyword evidence="4 7" id="KW-0863">Zinc-finger</keyword>
<feature type="domain" description="C2H2-type" evidence="9">
    <location>
        <begin position="733"/>
        <end position="760"/>
    </location>
</feature>
<feature type="domain" description="C2H2-type" evidence="9">
    <location>
        <begin position="439"/>
        <end position="466"/>
    </location>
</feature>
<comment type="subcellular location">
    <subcellularLocation>
        <location evidence="1">Nucleus</location>
    </subcellularLocation>
</comment>
<feature type="domain" description="C2H2-type" evidence="9">
    <location>
        <begin position="328"/>
        <end position="350"/>
    </location>
</feature>
<evidence type="ECO:0000256" key="6">
    <source>
        <dbReference type="ARBA" id="ARBA00023242"/>
    </source>
</evidence>
<dbReference type="OMA" id="HCDLSFM"/>
<dbReference type="InterPro" id="IPR013087">
    <property type="entry name" value="Znf_C2H2_type"/>
</dbReference>
<dbReference type="PANTHER" id="PTHR24376">
    <property type="entry name" value="ZINC FINGER PROTEIN"/>
    <property type="match status" value="1"/>
</dbReference>
<evidence type="ECO:0000256" key="2">
    <source>
        <dbReference type="ARBA" id="ARBA00022723"/>
    </source>
</evidence>
<dbReference type="Pfam" id="PF00096">
    <property type="entry name" value="zf-C2H2"/>
    <property type="match status" value="6"/>
</dbReference>
<evidence type="ECO:0000256" key="8">
    <source>
        <dbReference type="SAM" id="MobiDB-lite"/>
    </source>
</evidence>
<keyword evidence="5" id="KW-0862">Zinc</keyword>
<dbReference type="Proteomes" id="UP000694546">
    <property type="component" value="Chromosome 11"/>
</dbReference>
<dbReference type="Ensembl" id="ENSGMOT00000005562.2">
    <property type="protein sequence ID" value="ENSGMOP00000005400.2"/>
    <property type="gene ID" value="ENSGMOG00000005098.2"/>
</dbReference>
<dbReference type="InterPro" id="IPR036236">
    <property type="entry name" value="Znf_C2H2_sf"/>
</dbReference>
<feature type="domain" description="C2H2-type" evidence="9">
    <location>
        <begin position="677"/>
        <end position="704"/>
    </location>
</feature>
<feature type="domain" description="C2H2-type" evidence="9">
    <location>
        <begin position="510"/>
        <end position="537"/>
    </location>
</feature>
<dbReference type="Pfam" id="PF13894">
    <property type="entry name" value="zf-C2H2_4"/>
    <property type="match status" value="1"/>
</dbReference>
<dbReference type="AlphaFoldDB" id="A0A8C4Z1K2"/>
<proteinExistence type="predicted"/>
<dbReference type="PROSITE" id="PS50157">
    <property type="entry name" value="ZINC_FINGER_C2H2_2"/>
    <property type="match status" value="15"/>
</dbReference>
<keyword evidence="11" id="KW-1185">Reference proteome</keyword>
<dbReference type="GO" id="GO:0060216">
    <property type="term" value="P:definitive hemopoiesis"/>
    <property type="evidence" value="ECO:0007669"/>
    <property type="project" value="Ensembl"/>
</dbReference>
<feature type="domain" description="C2H2-type" evidence="9">
    <location>
        <begin position="639"/>
        <end position="663"/>
    </location>
</feature>
<feature type="domain" description="C2H2-type" evidence="9">
    <location>
        <begin position="761"/>
        <end position="783"/>
    </location>
</feature>
<feature type="domain" description="C2H2-type" evidence="9">
    <location>
        <begin position="411"/>
        <end position="438"/>
    </location>
</feature>
<reference evidence="10" key="1">
    <citation type="submission" date="2025-08" db="UniProtKB">
        <authorList>
            <consortium name="Ensembl"/>
        </authorList>
    </citation>
    <scope>IDENTIFICATION</scope>
</reference>
<feature type="domain" description="C2H2-type" evidence="9">
    <location>
        <begin position="705"/>
        <end position="732"/>
    </location>
</feature>
<dbReference type="Gene3D" id="3.30.160.60">
    <property type="entry name" value="Classic Zinc Finger"/>
    <property type="match status" value="11"/>
</dbReference>
<keyword evidence="6" id="KW-0539">Nucleus</keyword>
<evidence type="ECO:0000256" key="5">
    <source>
        <dbReference type="ARBA" id="ARBA00022833"/>
    </source>
</evidence>
<evidence type="ECO:0000256" key="4">
    <source>
        <dbReference type="ARBA" id="ARBA00022771"/>
    </source>
</evidence>
<name>A0A8C4Z1K2_GADMO</name>
<feature type="domain" description="C2H2-type" evidence="9">
    <location>
        <begin position="537"/>
        <end position="564"/>
    </location>
</feature>
<feature type="compositionally biased region" description="Low complexity" evidence="8">
    <location>
        <begin position="279"/>
        <end position="289"/>
    </location>
</feature>
<dbReference type="GO" id="GO:0005634">
    <property type="term" value="C:nucleus"/>
    <property type="evidence" value="ECO:0007669"/>
    <property type="project" value="UniProtKB-SubCell"/>
</dbReference>
<evidence type="ECO:0000256" key="7">
    <source>
        <dbReference type="PROSITE-ProRule" id="PRU00042"/>
    </source>
</evidence>
<keyword evidence="3" id="KW-0677">Repeat</keyword>
<evidence type="ECO:0000259" key="9">
    <source>
        <dbReference type="PROSITE" id="PS50157"/>
    </source>
</evidence>
<sequence>MESATSVYMCFPCYQEFETLEEVLKHQLTCNAEATEPAPDMSGLASIAAKKISLSLKIIDEEASVWETKDGTEQDASSDVPSTQSNQPRILYQCGDCNELFKTLEQWQGHRLDELCHQPGVQAPPQAEPEPEPEPEGANASEEEAAEAQGADEETQQEAILGKQAAASSTQDDSPSRRRGANKKPKPEAVFLCVDCGSGFGLVSELVAHRKSQHGLEEALHRCSVCGECFLNTTLFLYHRKQHRQKGEEKGEVPQNAVVHVPRGNGDAEEEQAPTVVLPAPSSSSPSASGGFTQPEAFMCTLCGGNFRNVGGLSAHRKEKHGLKDALHLCVECGQEFMNTTQFLYHRRQHRLTLLPSPPILSPPDQREAGPPSESSARMLHLKVEPPDPEAANQPPPAKLLQDWARTPLPHVCPYCGKTFTRRVFLRTHVFSHTGEKLFTCKVCSKCFTNSQSLLRHSMCHTGNKPYICDECGKKFSQVCTLKRHQATHSSNQPRRKRGRKPDDGTAHVFPCPHCTARFNTEDQLKHHILLHSSHPFPCTVCGEAFKRRRELDLHALSHQDKEPVTCIHCSAQFVNQSVLDIHLQRCPTSEEDKNVGRGRGQGRGRCTGQMECDLCGHRCMTQEGLDLHRLSHTGQTPLKCPVLGCRRRFASNAALEEHMLAHIQGTLSRSRHRPRFRCDICLKEFAYTSTFNVHMRTHTDERPFECATCGKRFRQLPHLQDHERIHSGLRPFCCWVCGKSFSVAARLTEHARTHSGEKPYACIHCPAAFRSRSNLDKHVRLHGDLPHEGAGSATDAAAVAQVLEGAEVLTSLMVILPSSVLGGGQTIALPHHLAMDGGEIMVHTGVSPSQQHTIEFIVEETVV</sequence>